<keyword evidence="2" id="KW-0812">Transmembrane</keyword>
<evidence type="ECO:0000256" key="2">
    <source>
        <dbReference type="SAM" id="Phobius"/>
    </source>
</evidence>
<sequence>MSVLYCQSPALFWCALALIVCFFVRRGAHRVRAVLDLVLGLLCIVGGVALYYLGMYNDAFTIRDFWHIRTAGWIGLAAVVLLTAWQVIKAIRRSVSARRSARQAERDEKTRQKELEDARTRAYAAGQEDAKAASRVAENVSAADSRENP</sequence>
<reference evidence="3" key="1">
    <citation type="submission" date="2021-10" db="EMBL/GenBank/DDBJ databases">
        <title>Anaerobic single-cell dispensing facilitates the cultivation of human gut bacteria.</title>
        <authorList>
            <person name="Afrizal A."/>
        </authorList>
    </citation>
    <scope>NUCLEOTIDE SEQUENCE</scope>
    <source>
        <strain evidence="3">CLA-AA-H272</strain>
    </source>
</reference>
<keyword evidence="2" id="KW-1133">Transmembrane helix</keyword>
<feature type="transmembrane region" description="Helical" evidence="2">
    <location>
        <begin position="33"/>
        <end position="54"/>
    </location>
</feature>
<proteinExistence type="predicted"/>
<feature type="compositionally biased region" description="Basic and acidic residues" evidence="1">
    <location>
        <begin position="102"/>
        <end position="120"/>
    </location>
</feature>
<keyword evidence="2" id="KW-0472">Membrane</keyword>
<name>A0AAE3AFU6_9FIRM</name>
<dbReference type="Proteomes" id="UP001199319">
    <property type="component" value="Unassembled WGS sequence"/>
</dbReference>
<dbReference type="AlphaFoldDB" id="A0AAE3AFU6"/>
<accession>A0AAE3AFU6</accession>
<comment type="caution">
    <text evidence="3">The sequence shown here is derived from an EMBL/GenBank/DDBJ whole genome shotgun (WGS) entry which is preliminary data.</text>
</comment>
<dbReference type="EMBL" id="JAJEPW010000042">
    <property type="protein sequence ID" value="MCC2130288.1"/>
    <property type="molecule type" value="Genomic_DNA"/>
</dbReference>
<feature type="transmembrane region" description="Helical" evidence="2">
    <location>
        <begin position="6"/>
        <end position="24"/>
    </location>
</feature>
<protein>
    <submittedName>
        <fullName evidence="3">Uncharacterized protein</fullName>
    </submittedName>
</protein>
<feature type="region of interest" description="Disordered" evidence="1">
    <location>
        <begin position="97"/>
        <end position="149"/>
    </location>
</feature>
<gene>
    <name evidence="3" type="ORF">LKD37_12340</name>
</gene>
<evidence type="ECO:0000256" key="1">
    <source>
        <dbReference type="SAM" id="MobiDB-lite"/>
    </source>
</evidence>
<dbReference type="RefSeq" id="WP_302929505.1">
    <property type="nucleotide sequence ID" value="NZ_JAJEPW010000042.1"/>
</dbReference>
<feature type="transmembrane region" description="Helical" evidence="2">
    <location>
        <begin position="66"/>
        <end position="88"/>
    </location>
</feature>
<evidence type="ECO:0000313" key="3">
    <source>
        <dbReference type="EMBL" id="MCC2130288.1"/>
    </source>
</evidence>
<evidence type="ECO:0000313" key="4">
    <source>
        <dbReference type="Proteomes" id="UP001199319"/>
    </source>
</evidence>
<organism evidence="3 4">
    <name type="scientific">Brotocaccenecus cirricatena</name>
    <dbReference type="NCBI Taxonomy" id="3064195"/>
    <lineage>
        <taxon>Bacteria</taxon>
        <taxon>Bacillati</taxon>
        <taxon>Bacillota</taxon>
        <taxon>Clostridia</taxon>
        <taxon>Eubacteriales</taxon>
        <taxon>Oscillospiraceae</taxon>
        <taxon>Brotocaccenecus</taxon>
    </lineage>
</organism>
<keyword evidence="4" id="KW-1185">Reference proteome</keyword>